<protein>
    <submittedName>
        <fullName evidence="1">Uncharacterized protein</fullName>
    </submittedName>
</protein>
<evidence type="ECO:0000313" key="2">
    <source>
        <dbReference type="Proteomes" id="UP000183995"/>
    </source>
</evidence>
<sequence length="180" mass="19911">MTASIVSYRRGGIQNHPCRHGRLVSAGSAHTIRYDHPVRTLAPLYKPECIIICLAGKRAPLFGIHSKVCINTGKIIRIRILLLALLPQAAKRAAMEAAIKMIYINLFTTILRLMLIKNIRKTCLTGSFPRQWPTWQVSVKRGFTVFGAGSLLTLIHSVQSILCQTVTYSTPRKTGPACSS</sequence>
<proteinExistence type="predicted"/>
<evidence type="ECO:0000313" key="1">
    <source>
        <dbReference type="EMBL" id="SHH77255.1"/>
    </source>
</evidence>
<accession>A0A1M5VPU3</accession>
<dbReference type="EMBL" id="FQXV01000002">
    <property type="protein sequence ID" value="SHH77255.1"/>
    <property type="molecule type" value="Genomic_DNA"/>
</dbReference>
<dbReference type="AlphaFoldDB" id="A0A1M5VPU3"/>
<name>A0A1M5VPU3_9FIRM</name>
<keyword evidence="2" id="KW-1185">Reference proteome</keyword>
<dbReference type="Proteomes" id="UP000183995">
    <property type="component" value="Unassembled WGS sequence"/>
</dbReference>
<organism evidence="1 2">
    <name type="scientific">Sporobacter termitidis DSM 10068</name>
    <dbReference type="NCBI Taxonomy" id="1123282"/>
    <lineage>
        <taxon>Bacteria</taxon>
        <taxon>Bacillati</taxon>
        <taxon>Bacillota</taxon>
        <taxon>Clostridia</taxon>
        <taxon>Eubacteriales</taxon>
        <taxon>Oscillospiraceae</taxon>
        <taxon>Sporobacter</taxon>
    </lineage>
</organism>
<reference evidence="1 2" key="1">
    <citation type="submission" date="2016-11" db="EMBL/GenBank/DDBJ databases">
        <authorList>
            <person name="Jaros S."/>
            <person name="Januszkiewicz K."/>
            <person name="Wedrychowicz H."/>
        </authorList>
    </citation>
    <scope>NUCLEOTIDE SEQUENCE [LARGE SCALE GENOMIC DNA]</scope>
    <source>
        <strain evidence="1 2">DSM 10068</strain>
    </source>
</reference>
<gene>
    <name evidence="1" type="ORF">SAMN02745823_00952</name>
</gene>